<keyword evidence="1" id="KW-1277">Toxin-antitoxin system</keyword>
<protein>
    <submittedName>
        <fullName evidence="5">HEPN domain protein YutE</fullName>
    </submittedName>
</protein>
<organism evidence="5 6">
    <name type="scientific">Candidatus Thermodesulfobacterium syntrophicum</name>
    <dbReference type="NCBI Taxonomy" id="3060442"/>
    <lineage>
        <taxon>Bacteria</taxon>
        <taxon>Pseudomonadati</taxon>
        <taxon>Thermodesulfobacteriota</taxon>
        <taxon>Thermodesulfobacteria</taxon>
        <taxon>Thermodesulfobacteriales</taxon>
        <taxon>Thermodesulfobacteriaceae</taxon>
        <taxon>Thermodesulfobacterium</taxon>
    </lineage>
</organism>
<dbReference type="InterPro" id="IPR008201">
    <property type="entry name" value="HepT-like"/>
</dbReference>
<evidence type="ECO:0000256" key="2">
    <source>
        <dbReference type="ARBA" id="ARBA00022722"/>
    </source>
</evidence>
<dbReference type="Gene3D" id="1.20.120.580">
    <property type="entry name" value="bsu32300-like"/>
    <property type="match status" value="1"/>
</dbReference>
<evidence type="ECO:0000313" key="6">
    <source>
        <dbReference type="Proteomes" id="UP001144110"/>
    </source>
</evidence>
<dbReference type="GO" id="GO:0004540">
    <property type="term" value="F:RNA nuclease activity"/>
    <property type="evidence" value="ECO:0007669"/>
    <property type="project" value="InterPro"/>
</dbReference>
<name>A0AAE3TG17_9BACT</name>
<dbReference type="Proteomes" id="UP001144110">
    <property type="component" value="Unassembled WGS sequence"/>
</dbReference>
<dbReference type="AlphaFoldDB" id="A0AAE3TG17"/>
<evidence type="ECO:0000256" key="4">
    <source>
        <dbReference type="ARBA" id="ARBA00024207"/>
    </source>
</evidence>
<evidence type="ECO:0000256" key="1">
    <source>
        <dbReference type="ARBA" id="ARBA00022649"/>
    </source>
</evidence>
<reference evidence="5" key="1">
    <citation type="submission" date="2022-11" db="EMBL/GenBank/DDBJ databases">
        <title>Candidatus Alkanophaga archaea from heated hydrothermal vent sediment oxidize petroleum alkanes.</title>
        <authorList>
            <person name="Zehnle H."/>
            <person name="Laso-Perez R."/>
            <person name="Lipp J."/>
            <person name="Teske A."/>
            <person name="Wegener G."/>
        </authorList>
    </citation>
    <scope>NUCLEOTIDE SEQUENCE</scope>
    <source>
        <strain evidence="5">MCA70</strain>
    </source>
</reference>
<evidence type="ECO:0000256" key="3">
    <source>
        <dbReference type="ARBA" id="ARBA00022801"/>
    </source>
</evidence>
<gene>
    <name evidence="5" type="ORF">OD816_001199</name>
</gene>
<comment type="caution">
    <text evidence="5">The sequence shown here is derived from an EMBL/GenBank/DDBJ whole genome shotgun (WGS) entry which is preliminary data.</text>
</comment>
<dbReference type="GO" id="GO:0110001">
    <property type="term" value="C:toxin-antitoxin complex"/>
    <property type="evidence" value="ECO:0007669"/>
    <property type="project" value="InterPro"/>
</dbReference>
<comment type="similarity">
    <text evidence="4">Belongs to the HepT RNase toxin family.</text>
</comment>
<accession>A0AAE3TG17</accession>
<dbReference type="EMBL" id="JAPHEG010000005">
    <property type="protein sequence ID" value="MDF2953954.1"/>
    <property type="molecule type" value="Genomic_DNA"/>
</dbReference>
<dbReference type="GO" id="GO:0016787">
    <property type="term" value="F:hydrolase activity"/>
    <property type="evidence" value="ECO:0007669"/>
    <property type="project" value="UniProtKB-KW"/>
</dbReference>
<evidence type="ECO:0000313" key="5">
    <source>
        <dbReference type="EMBL" id="MDF2953954.1"/>
    </source>
</evidence>
<sequence length="134" mass="16036">MNKKLKKLIEYLSETIEYFLQKIQNVDKDLYFANRDVRYILDKSINDIILCIVDICEEILKINKRSIPDTYKDTILACYEFIGDLALKLAPLAKCRNEIVHQYLKVNWQNIQIVYNKITEIQEFIKRIKDNFLN</sequence>
<proteinExistence type="inferred from homology"/>
<keyword evidence="2" id="KW-0540">Nuclease</keyword>
<dbReference type="InterPro" id="IPR037038">
    <property type="entry name" value="HepT-like_sf"/>
</dbReference>
<keyword evidence="3" id="KW-0378">Hydrolase</keyword>
<dbReference type="Pfam" id="PF01934">
    <property type="entry name" value="HepT-like"/>
    <property type="match status" value="1"/>
</dbReference>